<feature type="non-terminal residue" evidence="1">
    <location>
        <position position="57"/>
    </location>
</feature>
<protein>
    <submittedName>
        <fullName evidence="1">Uncharacterized protein</fullName>
    </submittedName>
</protein>
<sequence length="57" mass="6684">MAQQMLIMVNGAYQPAWLQKSTADAFFIPFLGWELLFDSMSKERPPEPLDFFIWTVE</sequence>
<comment type="caution">
    <text evidence="1">The sequence shown here is derived from an EMBL/GenBank/DDBJ whole genome shotgun (WGS) entry which is preliminary data.</text>
</comment>
<accession>A0ABS8WNL9</accession>
<organism evidence="1 2">
    <name type="scientific">Datura stramonium</name>
    <name type="common">Jimsonweed</name>
    <name type="synonym">Common thornapple</name>
    <dbReference type="NCBI Taxonomy" id="4076"/>
    <lineage>
        <taxon>Eukaryota</taxon>
        <taxon>Viridiplantae</taxon>
        <taxon>Streptophyta</taxon>
        <taxon>Embryophyta</taxon>
        <taxon>Tracheophyta</taxon>
        <taxon>Spermatophyta</taxon>
        <taxon>Magnoliopsida</taxon>
        <taxon>eudicotyledons</taxon>
        <taxon>Gunneridae</taxon>
        <taxon>Pentapetalae</taxon>
        <taxon>asterids</taxon>
        <taxon>lamiids</taxon>
        <taxon>Solanales</taxon>
        <taxon>Solanaceae</taxon>
        <taxon>Solanoideae</taxon>
        <taxon>Datureae</taxon>
        <taxon>Datura</taxon>
    </lineage>
</organism>
<dbReference type="Proteomes" id="UP000823775">
    <property type="component" value="Unassembled WGS sequence"/>
</dbReference>
<name>A0ABS8WNL9_DATST</name>
<proteinExistence type="predicted"/>
<evidence type="ECO:0000313" key="1">
    <source>
        <dbReference type="EMBL" id="MCE3051085.1"/>
    </source>
</evidence>
<dbReference type="EMBL" id="JACEIK010008153">
    <property type="protein sequence ID" value="MCE3051085.1"/>
    <property type="molecule type" value="Genomic_DNA"/>
</dbReference>
<gene>
    <name evidence="1" type="ORF">HAX54_048880</name>
</gene>
<keyword evidence="2" id="KW-1185">Reference proteome</keyword>
<reference evidence="1 2" key="1">
    <citation type="journal article" date="2021" name="BMC Genomics">
        <title>Datura genome reveals duplications of psychoactive alkaloid biosynthetic genes and high mutation rate following tissue culture.</title>
        <authorList>
            <person name="Rajewski A."/>
            <person name="Carter-House D."/>
            <person name="Stajich J."/>
            <person name="Litt A."/>
        </authorList>
    </citation>
    <scope>NUCLEOTIDE SEQUENCE [LARGE SCALE GENOMIC DNA]</scope>
    <source>
        <strain evidence="1">AR-01</strain>
    </source>
</reference>
<evidence type="ECO:0000313" key="2">
    <source>
        <dbReference type="Proteomes" id="UP000823775"/>
    </source>
</evidence>